<protein>
    <recommendedName>
        <fullName evidence="1">VOC domain-containing protein</fullName>
    </recommendedName>
</protein>
<dbReference type="InterPro" id="IPR004360">
    <property type="entry name" value="Glyas_Fos-R_dOase_dom"/>
</dbReference>
<comment type="caution">
    <text evidence="2">The sequence shown here is derived from an EMBL/GenBank/DDBJ whole genome shotgun (WGS) entry which is preliminary data.</text>
</comment>
<dbReference type="PANTHER" id="PTHR21366">
    <property type="entry name" value="GLYOXALASE FAMILY PROTEIN"/>
    <property type="match status" value="1"/>
</dbReference>
<evidence type="ECO:0000313" key="2">
    <source>
        <dbReference type="EMBL" id="KMW16530.1"/>
    </source>
</evidence>
<name>A0A0J9ELN8_9FIRM</name>
<proteinExistence type="predicted"/>
<dbReference type="PANTHER" id="PTHR21366:SF14">
    <property type="entry name" value="GLYOXALASE DOMAIN-CONTAINING PROTEIN 5"/>
    <property type="match status" value="1"/>
</dbReference>
<gene>
    <name evidence="2" type="ORF">HMPREF9470_04030</name>
</gene>
<dbReference type="Gene3D" id="3.10.180.10">
    <property type="entry name" value="2,3-Dihydroxybiphenyl 1,2-Dioxygenase, domain 1"/>
    <property type="match status" value="1"/>
</dbReference>
<dbReference type="EMBL" id="ADLK01000029">
    <property type="protein sequence ID" value="KMW16530.1"/>
    <property type="molecule type" value="Genomic_DNA"/>
</dbReference>
<dbReference type="SUPFAM" id="SSF54593">
    <property type="entry name" value="Glyoxalase/Bleomycin resistance protein/Dihydroxybiphenyl dioxygenase"/>
    <property type="match status" value="1"/>
</dbReference>
<evidence type="ECO:0000259" key="1">
    <source>
        <dbReference type="PROSITE" id="PS51819"/>
    </source>
</evidence>
<dbReference type="AlphaFoldDB" id="A0A0J9ELN8"/>
<feature type="domain" description="VOC" evidence="1">
    <location>
        <begin position="5"/>
        <end position="124"/>
    </location>
</feature>
<dbReference type="Proteomes" id="UP000037392">
    <property type="component" value="Unassembled WGS sequence"/>
</dbReference>
<evidence type="ECO:0000313" key="3">
    <source>
        <dbReference type="Proteomes" id="UP000037392"/>
    </source>
</evidence>
<organism evidence="2 3">
    <name type="scientific">[Clostridium] citroniae WAL-19142</name>
    <dbReference type="NCBI Taxonomy" id="742734"/>
    <lineage>
        <taxon>Bacteria</taxon>
        <taxon>Bacillati</taxon>
        <taxon>Bacillota</taxon>
        <taxon>Clostridia</taxon>
        <taxon>Lachnospirales</taxon>
        <taxon>Lachnospiraceae</taxon>
        <taxon>Enterocloster</taxon>
    </lineage>
</organism>
<dbReference type="InterPro" id="IPR037523">
    <property type="entry name" value="VOC_core"/>
</dbReference>
<dbReference type="OrthoDB" id="9800322at2"/>
<dbReference type="RefSeq" id="WP_007863537.1">
    <property type="nucleotide sequence ID" value="NZ_KQ235881.1"/>
</dbReference>
<dbReference type="Pfam" id="PF00903">
    <property type="entry name" value="Glyoxalase"/>
    <property type="match status" value="1"/>
</dbReference>
<dbReference type="InterPro" id="IPR029068">
    <property type="entry name" value="Glyas_Bleomycin-R_OHBP_Dase"/>
</dbReference>
<dbReference type="PROSITE" id="PS51819">
    <property type="entry name" value="VOC"/>
    <property type="match status" value="1"/>
</dbReference>
<accession>A0A0J9ELN8</accession>
<dbReference type="GeneID" id="93161607"/>
<dbReference type="CDD" id="cd07253">
    <property type="entry name" value="GLOD5"/>
    <property type="match status" value="1"/>
</dbReference>
<reference evidence="2 3" key="1">
    <citation type="submission" date="2011-04" db="EMBL/GenBank/DDBJ databases">
        <title>The Genome Sequence of Clostridium citroniae WAL-19142.</title>
        <authorList>
            <consortium name="The Broad Institute Genome Sequencing Platform"/>
            <person name="Earl A."/>
            <person name="Ward D."/>
            <person name="Feldgarden M."/>
            <person name="Gevers D."/>
            <person name="Warren Y.A."/>
            <person name="Tyrrell K.L."/>
            <person name="Citron D.M."/>
            <person name="Goldstein E.J."/>
            <person name="Daigneault M."/>
            <person name="Allen-Vercoe E."/>
            <person name="Young S.K."/>
            <person name="Zeng Q."/>
            <person name="Gargeya S."/>
            <person name="Fitzgerald M."/>
            <person name="Haas B."/>
            <person name="Abouelleil A."/>
            <person name="Alvarado L."/>
            <person name="Arachchi H.M."/>
            <person name="Berlin A."/>
            <person name="Brown A."/>
            <person name="Chapman S.B."/>
            <person name="Chen Z."/>
            <person name="Dunbar C."/>
            <person name="Freedman E."/>
            <person name="Gearin G."/>
            <person name="Gellesch M."/>
            <person name="Goldberg J."/>
            <person name="Griggs A."/>
            <person name="Gujja S."/>
            <person name="Heilman E.R."/>
            <person name="Heiman D."/>
            <person name="Howarth C."/>
            <person name="Larson L."/>
            <person name="Lui A."/>
            <person name="MacDonald P.J."/>
            <person name="Mehta T."/>
            <person name="Montmayeur A."/>
            <person name="Murphy C."/>
            <person name="Neiman D."/>
            <person name="Pearson M."/>
            <person name="Priest M."/>
            <person name="Roberts A."/>
            <person name="Saif S."/>
            <person name="Shea T."/>
            <person name="Shenoy N."/>
            <person name="Sisk P."/>
            <person name="Stolte C."/>
            <person name="Sykes S."/>
            <person name="White J."/>
            <person name="Yandava C."/>
            <person name="Wortman J."/>
            <person name="Nusbaum C."/>
            <person name="Birren B."/>
        </authorList>
    </citation>
    <scope>NUCLEOTIDE SEQUENCE [LARGE SCALE GENOMIC DNA]</scope>
    <source>
        <strain evidence="2 3">WAL-19142</strain>
    </source>
</reference>
<sequence length="125" mass="14197">MRVKGFDHIVITTGNLKACLHFYVDILGMELDERNNRCELRFGNQKINIHRKAAEFLPAARNVTYGSQDICLIIEGSIEEAMEELRRKRVEIELGIVDRTGACGPISSIYLRDPDGNLVEISTYK</sequence>
<dbReference type="PATRIC" id="fig|742734.4.peg.4317"/>
<dbReference type="InterPro" id="IPR050383">
    <property type="entry name" value="GlyoxalaseI/FosfomycinResist"/>
</dbReference>